<dbReference type="InterPro" id="IPR002546">
    <property type="entry name" value="MyoD_N"/>
</dbReference>
<accession>A0AAV8Z4J6</accession>
<proteinExistence type="predicted"/>
<comment type="subcellular location">
    <subcellularLocation>
        <location evidence="1">Nucleus</location>
    </subcellularLocation>
</comment>
<dbReference type="InterPro" id="IPR036638">
    <property type="entry name" value="HLH_DNA-bd_sf"/>
</dbReference>
<feature type="domain" description="BHLH" evidence="5">
    <location>
        <begin position="218"/>
        <end position="264"/>
    </location>
</feature>
<evidence type="ECO:0000313" key="8">
    <source>
        <dbReference type="Proteomes" id="UP001162162"/>
    </source>
</evidence>
<dbReference type="GO" id="GO:0046983">
    <property type="term" value="F:protein dimerization activity"/>
    <property type="evidence" value="ECO:0007669"/>
    <property type="project" value="InterPro"/>
</dbReference>
<name>A0AAV8Z4J6_9CUCU</name>
<dbReference type="SMART" id="SM00353">
    <property type="entry name" value="HLH"/>
    <property type="match status" value="1"/>
</dbReference>
<dbReference type="GO" id="GO:0000981">
    <property type="term" value="F:DNA-binding transcription factor activity, RNA polymerase II-specific"/>
    <property type="evidence" value="ECO:0007669"/>
    <property type="project" value="TreeGrafter"/>
</dbReference>
<dbReference type="EMBL" id="JAPWTK010000020">
    <property type="protein sequence ID" value="KAJ8958064.1"/>
    <property type="molecule type" value="Genomic_DNA"/>
</dbReference>
<dbReference type="Pfam" id="PF00010">
    <property type="entry name" value="HLH"/>
    <property type="match status" value="1"/>
</dbReference>
<dbReference type="GO" id="GO:0045663">
    <property type="term" value="P:positive regulation of myoblast differentiation"/>
    <property type="evidence" value="ECO:0007669"/>
    <property type="project" value="TreeGrafter"/>
</dbReference>
<feature type="region of interest" description="Disordered" evidence="4">
    <location>
        <begin position="62"/>
        <end position="81"/>
    </location>
</feature>
<organism evidence="7 8">
    <name type="scientific">Aromia moschata</name>
    <dbReference type="NCBI Taxonomy" id="1265417"/>
    <lineage>
        <taxon>Eukaryota</taxon>
        <taxon>Metazoa</taxon>
        <taxon>Ecdysozoa</taxon>
        <taxon>Arthropoda</taxon>
        <taxon>Hexapoda</taxon>
        <taxon>Insecta</taxon>
        <taxon>Pterygota</taxon>
        <taxon>Neoptera</taxon>
        <taxon>Endopterygota</taxon>
        <taxon>Coleoptera</taxon>
        <taxon>Polyphaga</taxon>
        <taxon>Cucujiformia</taxon>
        <taxon>Chrysomeloidea</taxon>
        <taxon>Cerambycidae</taxon>
        <taxon>Cerambycinae</taxon>
        <taxon>Callichromatini</taxon>
        <taxon>Aromia</taxon>
    </lineage>
</organism>
<sequence length="279" mass="31576">MYQSYIERSSTQGFFDQKRTNAYPNKNYTQNTKTCDYSSERNQGSPPNQLLAHQQYYNGRDEKLHGNEKNRPTGGVDDSDDFFREIDETDFKSSTACAKKSPSIRLTDVDDLKTARIDTGYVSAESSIDSEDEKEVTHVLEPQHTGCSTDGPRKCLAWACKACKKKTVAIDRRKAATLRERRRLRKDAAKNQTRTIRSLSVEHELAFGHPFLSGTVDPFGDPVNEAFEMLKKRTCNNPGQRLPKVEILRSAIEYIEYLEEILQGSKATTDSNSAVSTKK</sequence>
<evidence type="ECO:0000256" key="2">
    <source>
        <dbReference type="ARBA" id="ARBA00023125"/>
    </source>
</evidence>
<dbReference type="InterPro" id="IPR039704">
    <property type="entry name" value="Myogenic_factor"/>
</dbReference>
<dbReference type="Gene3D" id="4.10.280.10">
    <property type="entry name" value="Helix-loop-helix DNA-binding domain"/>
    <property type="match status" value="1"/>
</dbReference>
<protein>
    <recommendedName>
        <fullName evidence="9">BHLH domain-containing protein</fullName>
    </recommendedName>
</protein>
<dbReference type="AlphaFoldDB" id="A0AAV8Z4J6"/>
<evidence type="ECO:0000256" key="3">
    <source>
        <dbReference type="ARBA" id="ARBA00023242"/>
    </source>
</evidence>
<dbReference type="SUPFAM" id="SSF47459">
    <property type="entry name" value="HLH, helix-loop-helix DNA-binding domain"/>
    <property type="match status" value="1"/>
</dbReference>
<dbReference type="GO" id="GO:0000978">
    <property type="term" value="F:RNA polymerase II cis-regulatory region sequence-specific DNA binding"/>
    <property type="evidence" value="ECO:0007669"/>
    <property type="project" value="TreeGrafter"/>
</dbReference>
<evidence type="ECO:0008006" key="9">
    <source>
        <dbReference type="Google" id="ProtNLM"/>
    </source>
</evidence>
<evidence type="ECO:0000256" key="1">
    <source>
        <dbReference type="ARBA" id="ARBA00004123"/>
    </source>
</evidence>
<gene>
    <name evidence="7" type="ORF">NQ318_002076</name>
</gene>
<dbReference type="GO" id="GO:0005634">
    <property type="term" value="C:nucleus"/>
    <property type="evidence" value="ECO:0007669"/>
    <property type="project" value="UniProtKB-SubCell"/>
</dbReference>
<dbReference type="InterPro" id="IPR011598">
    <property type="entry name" value="bHLH_dom"/>
</dbReference>
<keyword evidence="2" id="KW-0238">DNA-binding</keyword>
<keyword evidence="3" id="KW-0539">Nucleus</keyword>
<evidence type="ECO:0000259" key="5">
    <source>
        <dbReference type="SMART" id="SM00353"/>
    </source>
</evidence>
<feature type="compositionally biased region" description="Basic and acidic residues" evidence="4">
    <location>
        <begin position="62"/>
        <end position="71"/>
    </location>
</feature>
<evidence type="ECO:0000259" key="6">
    <source>
        <dbReference type="SMART" id="SM00520"/>
    </source>
</evidence>
<keyword evidence="8" id="KW-1185">Reference proteome</keyword>
<dbReference type="PANTHER" id="PTHR11534">
    <property type="entry name" value="MYOGENIC FACTOR"/>
    <property type="match status" value="1"/>
</dbReference>
<reference evidence="7" key="1">
    <citation type="journal article" date="2023" name="Insect Mol. Biol.">
        <title>Genome sequencing provides insights into the evolution of gene families encoding plant cell wall-degrading enzymes in longhorned beetles.</title>
        <authorList>
            <person name="Shin N.R."/>
            <person name="Okamura Y."/>
            <person name="Kirsch R."/>
            <person name="Pauchet Y."/>
        </authorList>
    </citation>
    <scope>NUCLEOTIDE SEQUENCE</scope>
    <source>
        <strain evidence="7">AMC_N1</strain>
    </source>
</reference>
<evidence type="ECO:0000256" key="4">
    <source>
        <dbReference type="SAM" id="MobiDB-lite"/>
    </source>
</evidence>
<dbReference type="Pfam" id="PF01586">
    <property type="entry name" value="Basic"/>
    <property type="match status" value="1"/>
</dbReference>
<feature type="domain" description="Myogenic muscle-specific protein N-terminal" evidence="6">
    <location>
        <begin position="85"/>
        <end position="176"/>
    </location>
</feature>
<dbReference type="SMART" id="SM00520">
    <property type="entry name" value="BASIC"/>
    <property type="match status" value="1"/>
</dbReference>
<dbReference type="GO" id="GO:0007517">
    <property type="term" value="P:muscle organ development"/>
    <property type="evidence" value="ECO:0007669"/>
    <property type="project" value="InterPro"/>
</dbReference>
<evidence type="ECO:0000313" key="7">
    <source>
        <dbReference type="EMBL" id="KAJ8958064.1"/>
    </source>
</evidence>
<comment type="caution">
    <text evidence="7">The sequence shown here is derived from an EMBL/GenBank/DDBJ whole genome shotgun (WGS) entry which is preliminary data.</text>
</comment>
<dbReference type="PANTHER" id="PTHR11534:SF9">
    <property type="entry name" value="MYOGENIC-DETERMINATION PROTEIN"/>
    <property type="match status" value="1"/>
</dbReference>
<feature type="region of interest" description="Disordered" evidence="4">
    <location>
        <begin position="1"/>
        <end position="49"/>
    </location>
</feature>
<dbReference type="Proteomes" id="UP001162162">
    <property type="component" value="Unassembled WGS sequence"/>
</dbReference>